<dbReference type="AlphaFoldDB" id="A0A4P6YUD3"/>
<keyword evidence="5" id="KW-1185">Reference proteome</keyword>
<dbReference type="Gene3D" id="3.40.50.2300">
    <property type="match status" value="1"/>
</dbReference>
<feature type="modified residue" description="4-aspartylphosphate" evidence="1">
    <location>
        <position position="53"/>
    </location>
</feature>
<dbReference type="RefSeq" id="WP_133363403.1">
    <property type="nucleotide sequence ID" value="NZ_CP037940.1"/>
</dbReference>
<dbReference type="GO" id="GO:0000156">
    <property type="term" value="F:phosphorelay response regulator activity"/>
    <property type="evidence" value="ECO:0007669"/>
    <property type="project" value="InterPro"/>
</dbReference>
<reference evidence="5" key="1">
    <citation type="submission" date="2019-03" db="EMBL/GenBank/DDBJ databases">
        <title>Weissella sp. 26KH-42 Genome sequencing.</title>
        <authorList>
            <person name="Heo J."/>
            <person name="Kim S.-J."/>
            <person name="Kim J.-S."/>
            <person name="Hong S.-B."/>
            <person name="Kwon S.-W."/>
        </authorList>
    </citation>
    <scope>NUCLEOTIDE SEQUENCE [LARGE SCALE GENOMIC DNA]</scope>
    <source>
        <strain evidence="5">26KH-42</strain>
    </source>
</reference>
<dbReference type="Pfam" id="PF00072">
    <property type="entry name" value="Response_reg"/>
    <property type="match status" value="1"/>
</dbReference>
<dbReference type="GO" id="GO:0003677">
    <property type="term" value="F:DNA binding"/>
    <property type="evidence" value="ECO:0007669"/>
    <property type="project" value="InterPro"/>
</dbReference>
<gene>
    <name evidence="4" type="ORF">EQG49_07570</name>
</gene>
<dbReference type="InterPro" id="IPR007492">
    <property type="entry name" value="LytTR_DNA-bd_dom"/>
</dbReference>
<dbReference type="SUPFAM" id="SSF52172">
    <property type="entry name" value="CheY-like"/>
    <property type="match status" value="1"/>
</dbReference>
<proteinExistence type="predicted"/>
<dbReference type="Proteomes" id="UP000292886">
    <property type="component" value="Chromosome"/>
</dbReference>
<protein>
    <submittedName>
        <fullName evidence="4">Response regulator</fullName>
    </submittedName>
</protein>
<evidence type="ECO:0000256" key="1">
    <source>
        <dbReference type="PROSITE-ProRule" id="PRU00169"/>
    </source>
</evidence>
<dbReference type="Gene3D" id="2.20.25.10">
    <property type="match status" value="1"/>
</dbReference>
<dbReference type="SMART" id="SM00850">
    <property type="entry name" value="LytTR"/>
    <property type="match status" value="1"/>
</dbReference>
<accession>A0A4P6YUD3</accession>
<dbReference type="InterPro" id="IPR001789">
    <property type="entry name" value="Sig_transdc_resp-reg_receiver"/>
</dbReference>
<dbReference type="SMART" id="SM00448">
    <property type="entry name" value="REC"/>
    <property type="match status" value="1"/>
</dbReference>
<dbReference type="EMBL" id="CP037940">
    <property type="protein sequence ID" value="QBO36326.1"/>
    <property type="molecule type" value="Genomic_DNA"/>
</dbReference>
<organism evidence="4 5">
    <name type="scientific">Periweissella cryptocerci</name>
    <dbReference type="NCBI Taxonomy" id="2506420"/>
    <lineage>
        <taxon>Bacteria</taxon>
        <taxon>Bacillati</taxon>
        <taxon>Bacillota</taxon>
        <taxon>Bacilli</taxon>
        <taxon>Lactobacillales</taxon>
        <taxon>Lactobacillaceae</taxon>
        <taxon>Periweissella</taxon>
    </lineage>
</organism>
<dbReference type="InterPro" id="IPR046947">
    <property type="entry name" value="LytR-like"/>
</dbReference>
<evidence type="ECO:0000313" key="5">
    <source>
        <dbReference type="Proteomes" id="UP000292886"/>
    </source>
</evidence>
<evidence type="ECO:0000313" key="4">
    <source>
        <dbReference type="EMBL" id="QBO36326.1"/>
    </source>
</evidence>
<dbReference type="PANTHER" id="PTHR37299:SF1">
    <property type="entry name" value="STAGE 0 SPORULATION PROTEIN A HOMOLOG"/>
    <property type="match status" value="1"/>
</dbReference>
<dbReference type="InterPro" id="IPR011006">
    <property type="entry name" value="CheY-like_superfamily"/>
</dbReference>
<dbReference type="PROSITE" id="PS50110">
    <property type="entry name" value="RESPONSE_REGULATORY"/>
    <property type="match status" value="1"/>
</dbReference>
<dbReference type="PANTHER" id="PTHR37299">
    <property type="entry name" value="TRANSCRIPTIONAL REGULATOR-RELATED"/>
    <property type="match status" value="1"/>
</dbReference>
<keyword evidence="1" id="KW-0597">Phosphoprotein</keyword>
<feature type="domain" description="HTH LytTR-type" evidence="3">
    <location>
        <begin position="141"/>
        <end position="245"/>
    </location>
</feature>
<dbReference type="OrthoDB" id="9809318at2"/>
<evidence type="ECO:0000259" key="2">
    <source>
        <dbReference type="PROSITE" id="PS50110"/>
    </source>
</evidence>
<dbReference type="PROSITE" id="PS50930">
    <property type="entry name" value="HTH_LYTTR"/>
    <property type="match status" value="1"/>
</dbReference>
<feature type="domain" description="Response regulatory" evidence="2">
    <location>
        <begin position="2"/>
        <end position="116"/>
    </location>
</feature>
<sequence length="248" mass="28321">MQILIVDDEVYARDELRFLLEQNPAVDTVVDVESISEAVVQLFAEEFDAIFIDVQLNEENGFELAQRIPKLSYQPKIVFATAFDEYALQAFDLNATDYILKPFSQARIDKTIAKLTKQAQPEPSKPKRVSENERQTVNPLLPISVDGITLVLNKRDIIWATVSEGELTIHTATQDYQTHENLSWLKERLEDTEFLQVHRGYLVNLAAIVAVEPWFNHTYQLTMNDGTKVPVSRSFVPKMKQQLGLKAL</sequence>
<name>A0A4P6YUD3_9LACO</name>
<dbReference type="Pfam" id="PF04397">
    <property type="entry name" value="LytTR"/>
    <property type="match status" value="1"/>
</dbReference>
<dbReference type="KEGG" id="wei:EQG49_07570"/>
<dbReference type="Gene3D" id="2.40.50.40">
    <property type="match status" value="1"/>
</dbReference>
<evidence type="ECO:0000259" key="3">
    <source>
        <dbReference type="PROSITE" id="PS50930"/>
    </source>
</evidence>